<dbReference type="Proteomes" id="UP000001968">
    <property type="component" value="Chromosome"/>
</dbReference>
<dbReference type="PANTHER" id="PTHR11059">
    <property type="entry name" value="DNA REPAIR PROTEIN RECN"/>
    <property type="match status" value="1"/>
</dbReference>
<dbReference type="InterPro" id="IPR027417">
    <property type="entry name" value="P-loop_NTPase"/>
</dbReference>
<dbReference type="PIRSF" id="PIRSF003128">
    <property type="entry name" value="RecN"/>
    <property type="match status" value="1"/>
</dbReference>
<sequence>MLQEIYIKNFVLIEELRLSFEQGLNVLTGETGAGKSIIIDALGLVLGERVRNDLLRDSQKKAIVEAVFVVENNSAAHSVLLENGLLEEEEDCIVVSREIATSGRSLARINGRNVNAGFLKSLARHLIDMHLQDESSGFLNPQNYLQFVDGFIEEGQDIGKEIESLFLQIREEERQLENYKNNEQNRLQKIDFIRYQIEEIEKAGLRSGEEEELLALNQRIKNAQALEEGTGRILEQLYHRQHAGESALDLISASLENLGRLKEDEFLSRLQSPLEEIYYSLQDIASQLSSFRDSLDFEPGLLEESEERLYQLQRLKGKYGQSIDEILDYLGKARLELEYLENSGEKQEELEESITALKLRYHHLAAQLSQLRQSAAQKLQENVDMELRELNMPQVKFAVHMELRETPGIKGMDQVDFLFSPNPGEEMHSLSRIASGGERSRFILALKKALAGIYLIPTLIFDEIDVGVGGTALVAMANKLYELSLEHQLILVTHSPQIASLAHQHFLIEKASSEECTLTTVRGLAAEARVEEIARMLEGEDFSPLAREHAREMLTRRDLT</sequence>
<dbReference type="NCBIfam" id="TIGR00634">
    <property type="entry name" value="recN"/>
    <property type="match status" value="1"/>
</dbReference>
<keyword evidence="6" id="KW-0067">ATP-binding</keyword>
<reference evidence="13" key="1">
    <citation type="journal article" date="2010" name="Environ. Microbiol.">
        <title>The genome of Syntrophomonas wolfei: new insights into syntrophic metabolism and biohydrogen production.</title>
        <authorList>
            <person name="Sieber J.R."/>
            <person name="Sims D.R."/>
            <person name="Han C."/>
            <person name="Kim E."/>
            <person name="Lykidis A."/>
            <person name="Lapidus A.L."/>
            <person name="McDonnald E."/>
            <person name="Rohlin L."/>
            <person name="Culley D.E."/>
            <person name="Gunsalus R."/>
            <person name="McInerney M.J."/>
        </authorList>
    </citation>
    <scope>NUCLEOTIDE SEQUENCE [LARGE SCALE GENOMIC DNA]</scope>
    <source>
        <strain evidence="13">DSM 2245B / Goettingen</strain>
    </source>
</reference>
<keyword evidence="10" id="KW-0175">Coiled coil</keyword>
<dbReference type="SUPFAM" id="SSF52540">
    <property type="entry name" value="P-loop containing nucleoside triphosphate hydrolases"/>
    <property type="match status" value="1"/>
</dbReference>
<evidence type="ECO:0000256" key="5">
    <source>
        <dbReference type="ARBA" id="ARBA00022763"/>
    </source>
</evidence>
<evidence type="ECO:0000259" key="11">
    <source>
        <dbReference type="Pfam" id="PF02463"/>
    </source>
</evidence>
<dbReference type="Pfam" id="PF02463">
    <property type="entry name" value="SMC_N"/>
    <property type="match status" value="1"/>
</dbReference>
<comment type="function">
    <text evidence="1 9">May be involved in recombinational repair of damaged DNA.</text>
</comment>
<evidence type="ECO:0000256" key="10">
    <source>
        <dbReference type="SAM" id="Coils"/>
    </source>
</evidence>
<dbReference type="InterPro" id="IPR003395">
    <property type="entry name" value="RecF/RecN/SMC_N"/>
</dbReference>
<evidence type="ECO:0000313" key="12">
    <source>
        <dbReference type="EMBL" id="ABI67916.1"/>
    </source>
</evidence>
<proteinExistence type="inferred from homology"/>
<evidence type="ECO:0000256" key="3">
    <source>
        <dbReference type="ARBA" id="ARBA00021315"/>
    </source>
</evidence>
<dbReference type="AlphaFoldDB" id="Q0AZD8"/>
<dbReference type="CDD" id="cd03241">
    <property type="entry name" value="ABC_RecN"/>
    <property type="match status" value="1"/>
</dbReference>
<gene>
    <name evidence="12" type="ordered locus">Swol_0587</name>
</gene>
<keyword evidence="13" id="KW-1185">Reference proteome</keyword>
<feature type="domain" description="RecF/RecN/SMC N-terminal" evidence="11">
    <location>
        <begin position="1"/>
        <end position="510"/>
    </location>
</feature>
<keyword evidence="4" id="KW-0547">Nucleotide-binding</keyword>
<dbReference type="GO" id="GO:0009432">
    <property type="term" value="P:SOS response"/>
    <property type="evidence" value="ECO:0007669"/>
    <property type="project" value="TreeGrafter"/>
</dbReference>
<evidence type="ECO:0000313" key="13">
    <source>
        <dbReference type="Proteomes" id="UP000001968"/>
    </source>
</evidence>
<organism evidence="12 13">
    <name type="scientific">Syntrophomonas wolfei subsp. wolfei (strain DSM 2245B / Goettingen)</name>
    <dbReference type="NCBI Taxonomy" id="335541"/>
    <lineage>
        <taxon>Bacteria</taxon>
        <taxon>Bacillati</taxon>
        <taxon>Bacillota</taxon>
        <taxon>Clostridia</taxon>
        <taxon>Eubacteriales</taxon>
        <taxon>Syntrophomonadaceae</taxon>
        <taxon>Syntrophomonas</taxon>
    </lineage>
</organism>
<evidence type="ECO:0000256" key="7">
    <source>
        <dbReference type="ARBA" id="ARBA00023204"/>
    </source>
</evidence>
<feature type="coiled-coil region" evidence="10">
    <location>
        <begin position="162"/>
        <end position="226"/>
    </location>
</feature>
<keyword evidence="5 9" id="KW-0227">DNA damage</keyword>
<dbReference type="OrthoDB" id="9806954at2"/>
<dbReference type="InterPro" id="IPR004604">
    <property type="entry name" value="DNA_recomb/repair_RecN"/>
</dbReference>
<accession>Q0AZD8</accession>
<protein>
    <recommendedName>
        <fullName evidence="3 9">DNA repair protein RecN</fullName>
    </recommendedName>
    <alternativeName>
        <fullName evidence="8 9">Recombination protein N</fullName>
    </alternativeName>
</protein>
<dbReference type="KEGG" id="swo:Swol_0587"/>
<dbReference type="GO" id="GO:0006310">
    <property type="term" value="P:DNA recombination"/>
    <property type="evidence" value="ECO:0007669"/>
    <property type="project" value="InterPro"/>
</dbReference>
<dbReference type="GO" id="GO:0005524">
    <property type="term" value="F:ATP binding"/>
    <property type="evidence" value="ECO:0007669"/>
    <property type="project" value="UniProtKB-KW"/>
</dbReference>
<dbReference type="FunFam" id="3.40.50.300:FF:000356">
    <property type="entry name" value="DNA repair protein RecN"/>
    <property type="match status" value="1"/>
</dbReference>
<dbReference type="GO" id="GO:0006281">
    <property type="term" value="P:DNA repair"/>
    <property type="evidence" value="ECO:0007669"/>
    <property type="project" value="UniProtKB-KW"/>
</dbReference>
<name>Q0AZD8_SYNWW</name>
<dbReference type="Gene3D" id="3.40.50.300">
    <property type="entry name" value="P-loop containing nucleotide triphosphate hydrolases"/>
    <property type="match status" value="2"/>
</dbReference>
<dbReference type="HOGENOM" id="CLU_018297_3_1_9"/>
<comment type="similarity">
    <text evidence="2 9">Belongs to the RecN family.</text>
</comment>
<evidence type="ECO:0000256" key="6">
    <source>
        <dbReference type="ARBA" id="ARBA00022840"/>
    </source>
</evidence>
<evidence type="ECO:0000256" key="1">
    <source>
        <dbReference type="ARBA" id="ARBA00003618"/>
    </source>
</evidence>
<dbReference type="eggNOG" id="COG0497">
    <property type="taxonomic scope" value="Bacteria"/>
</dbReference>
<keyword evidence="7 9" id="KW-0234">DNA repair</keyword>
<evidence type="ECO:0000256" key="8">
    <source>
        <dbReference type="ARBA" id="ARBA00033408"/>
    </source>
</evidence>
<evidence type="ECO:0000256" key="4">
    <source>
        <dbReference type="ARBA" id="ARBA00022741"/>
    </source>
</evidence>
<dbReference type="STRING" id="335541.Swol_0587"/>
<dbReference type="PANTHER" id="PTHR11059:SF0">
    <property type="entry name" value="DNA REPAIR PROTEIN RECN"/>
    <property type="match status" value="1"/>
</dbReference>
<dbReference type="GO" id="GO:0043590">
    <property type="term" value="C:bacterial nucleoid"/>
    <property type="evidence" value="ECO:0007669"/>
    <property type="project" value="TreeGrafter"/>
</dbReference>
<evidence type="ECO:0000256" key="9">
    <source>
        <dbReference type="PIRNR" id="PIRNR003128"/>
    </source>
</evidence>
<dbReference type="EMBL" id="CP000448">
    <property type="protein sequence ID" value="ABI67916.1"/>
    <property type="molecule type" value="Genomic_DNA"/>
</dbReference>
<evidence type="ECO:0000256" key="2">
    <source>
        <dbReference type="ARBA" id="ARBA00009441"/>
    </source>
</evidence>